<dbReference type="InterPro" id="IPR003018">
    <property type="entry name" value="GAF"/>
</dbReference>
<dbReference type="Pfam" id="PF13185">
    <property type="entry name" value="GAF_2"/>
    <property type="match status" value="1"/>
</dbReference>
<comment type="caution">
    <text evidence="4">The sequence shown here is derived from an EMBL/GenBank/DDBJ whole genome shotgun (WGS) entry which is preliminary data.</text>
</comment>
<proteinExistence type="inferred from homology"/>
<dbReference type="SUPFAM" id="SSF55781">
    <property type="entry name" value="GAF domain-like"/>
    <property type="match status" value="1"/>
</dbReference>
<evidence type="ECO:0000256" key="2">
    <source>
        <dbReference type="SAM" id="MobiDB-lite"/>
    </source>
</evidence>
<dbReference type="Proteomes" id="UP000294543">
    <property type="component" value="Unassembled WGS sequence"/>
</dbReference>
<evidence type="ECO:0000256" key="1">
    <source>
        <dbReference type="ARBA" id="ARBA00006754"/>
    </source>
</evidence>
<dbReference type="InterPro" id="IPR029016">
    <property type="entry name" value="GAF-like_dom_sf"/>
</dbReference>
<dbReference type="AlphaFoldDB" id="A0A4R4WI47"/>
<keyword evidence="5" id="KW-1185">Reference proteome</keyword>
<dbReference type="SMART" id="SM00065">
    <property type="entry name" value="GAF"/>
    <property type="match status" value="1"/>
</dbReference>
<feature type="domain" description="GAF" evidence="3">
    <location>
        <begin position="109"/>
        <end position="259"/>
    </location>
</feature>
<evidence type="ECO:0000313" key="4">
    <source>
        <dbReference type="EMBL" id="TDD18729.1"/>
    </source>
</evidence>
<accession>A0A4R4WI47</accession>
<dbReference type="Pfam" id="PF13556">
    <property type="entry name" value="HTH_30"/>
    <property type="match status" value="1"/>
</dbReference>
<gene>
    <name evidence="4" type="ORF">E1294_23550</name>
</gene>
<comment type="similarity">
    <text evidence="1">Belongs to the CdaR family.</text>
</comment>
<dbReference type="Pfam" id="PF17853">
    <property type="entry name" value="GGDEF_2"/>
    <property type="match status" value="1"/>
</dbReference>
<dbReference type="Gene3D" id="1.10.10.2840">
    <property type="entry name" value="PucR C-terminal helix-turn-helix domain"/>
    <property type="match status" value="1"/>
</dbReference>
<feature type="region of interest" description="Disordered" evidence="2">
    <location>
        <begin position="1"/>
        <end position="27"/>
    </location>
</feature>
<evidence type="ECO:0000259" key="3">
    <source>
        <dbReference type="SMART" id="SM00065"/>
    </source>
</evidence>
<organism evidence="4 5">
    <name type="scientific">Nonomuraea diastatica</name>
    <dbReference type="NCBI Taxonomy" id="1848329"/>
    <lineage>
        <taxon>Bacteria</taxon>
        <taxon>Bacillati</taxon>
        <taxon>Actinomycetota</taxon>
        <taxon>Actinomycetes</taxon>
        <taxon>Streptosporangiales</taxon>
        <taxon>Streptosporangiaceae</taxon>
        <taxon>Nonomuraea</taxon>
    </lineage>
</organism>
<dbReference type="EMBL" id="SMKP01000067">
    <property type="protein sequence ID" value="TDD18729.1"/>
    <property type="molecule type" value="Genomic_DNA"/>
</dbReference>
<evidence type="ECO:0000313" key="5">
    <source>
        <dbReference type="Proteomes" id="UP000294543"/>
    </source>
</evidence>
<dbReference type="OrthoDB" id="8026818at2"/>
<dbReference type="PANTHER" id="PTHR33744:SF1">
    <property type="entry name" value="DNA-BINDING TRANSCRIPTIONAL ACTIVATOR ADER"/>
    <property type="match status" value="1"/>
</dbReference>
<dbReference type="PANTHER" id="PTHR33744">
    <property type="entry name" value="CARBOHYDRATE DIACID REGULATOR"/>
    <property type="match status" value="1"/>
</dbReference>
<protein>
    <submittedName>
        <fullName evidence="4">GAF domain-containing protein</fullName>
    </submittedName>
</protein>
<sequence>MGKSSITRRPATPAPADESCGRARVDGSEGVNRRSFLQLLVDGAPLPHYDEVLHDAVAGAASPAEIADLQAEHTLALQLRDTLEKRRSRHEQQRALVECAKELAEDRSDPDTILSLIVSQAQRLLGCDMAYLSLNDNEGRATCMQVMVGATSSAWKDVRIPFGIGIGGRVAATGTPFSTPDYFSDERLTHDPAVDTSVRAERQVSIVGVPLRTSAVIGVLFASNRTPGWFSHDAIALLGSFATLAATAIEQARSRYDREQTLAALRKENEALRQRTVDQERAVAAHDQSMAIVLRGGGVQEVVAAAGDQLGGVLAIFDEFETPVAWTPGASHEVLRAMSAAAGGAAGRPAVAHDGTYWVTGLVAGTENLGTLVWGPPAASVGDLDRRLLARAAVVASLLQLFSRNLAAAEARVRGELLDDLLTPTPRTYSSLAERALRIGYQPQKRHAVVVAHIRAENRQNLASVASDLAAARDGLSTVRDGQAILVVPSDDPSLTGRQIARSMTTRLGSPVTVGAAGPVDDPADLPSAYAEALACVQALLRLERVGAAATADDLGYAGLLLGDGASAVRFVERTLGPVIRHDEQRSTALMETLGTYFATGQSLAASAKRLHIHPNTVTQRLDRVRRLLGMDWNSPDHTLEVQLALRLHRLRRELDD</sequence>
<dbReference type="InterPro" id="IPR042070">
    <property type="entry name" value="PucR_C-HTH_sf"/>
</dbReference>
<dbReference type="Gene3D" id="3.30.450.40">
    <property type="match status" value="1"/>
</dbReference>
<dbReference type="InterPro" id="IPR025736">
    <property type="entry name" value="PucR_C-HTH_dom"/>
</dbReference>
<dbReference type="InterPro" id="IPR051448">
    <property type="entry name" value="CdaR-like_regulators"/>
</dbReference>
<reference evidence="4 5" key="1">
    <citation type="submission" date="2019-03" db="EMBL/GenBank/DDBJ databases">
        <title>Draft genome sequences of novel Actinobacteria.</title>
        <authorList>
            <person name="Sahin N."/>
            <person name="Ay H."/>
            <person name="Saygin H."/>
        </authorList>
    </citation>
    <scope>NUCLEOTIDE SEQUENCE [LARGE SCALE GENOMIC DNA]</scope>
    <source>
        <strain evidence="4 5">KC712</strain>
    </source>
</reference>
<name>A0A4R4WI47_9ACTN</name>
<dbReference type="InterPro" id="IPR041522">
    <property type="entry name" value="CdaR_GGDEF"/>
</dbReference>